<evidence type="ECO:0000313" key="8">
    <source>
        <dbReference type="Proteomes" id="UP000323011"/>
    </source>
</evidence>
<dbReference type="Proteomes" id="UP000323011">
    <property type="component" value="Unassembled WGS sequence"/>
</dbReference>
<dbReference type="GO" id="GO:0047617">
    <property type="term" value="F:fatty acyl-CoA hydrolase activity"/>
    <property type="evidence" value="ECO:0007669"/>
    <property type="project" value="InterPro"/>
</dbReference>
<comment type="similarity">
    <text evidence="1">Belongs to the C/M/P thioester hydrolase family.</text>
</comment>
<dbReference type="InterPro" id="IPR025652">
    <property type="entry name" value="TesB_C"/>
</dbReference>
<feature type="domain" description="Acyl-CoA thioesterase-like N-terminal HotDog" evidence="4">
    <location>
        <begin position="27"/>
        <end position="123"/>
    </location>
</feature>
<dbReference type="CDD" id="cd03444">
    <property type="entry name" value="Thioesterase_II_repeat1"/>
    <property type="match status" value="1"/>
</dbReference>
<evidence type="ECO:0000313" key="6">
    <source>
        <dbReference type="EMBL" id="KAA0150823.1"/>
    </source>
</evidence>
<dbReference type="PANTHER" id="PTHR11066:SF34">
    <property type="entry name" value="ACYL-COENZYME A THIOESTERASE 8"/>
    <property type="match status" value="1"/>
</dbReference>
<dbReference type="Gene3D" id="2.40.160.210">
    <property type="entry name" value="Acyl-CoA thioesterase, double hotdog domain"/>
    <property type="match status" value="1"/>
</dbReference>
<feature type="domain" description="Acyl-CoA thioesterase 2 C-terminal" evidence="3">
    <location>
        <begin position="242"/>
        <end position="329"/>
    </location>
</feature>
<evidence type="ECO:0000313" key="9">
    <source>
        <dbReference type="Proteomes" id="UP000324907"/>
    </source>
</evidence>
<evidence type="ECO:0000313" key="5">
    <source>
        <dbReference type="EMBL" id="KAA0145970.1"/>
    </source>
</evidence>
<evidence type="ECO:0000313" key="10">
    <source>
        <dbReference type="Proteomes" id="UP000325113"/>
    </source>
</evidence>
<keyword evidence="2" id="KW-0378">Hydrolase</keyword>
<dbReference type="Pfam" id="PF02551">
    <property type="entry name" value="Acyl_CoA_thio"/>
    <property type="match status" value="1"/>
</dbReference>
<dbReference type="Proteomes" id="UP000325113">
    <property type="component" value="Unassembled WGS sequence"/>
</dbReference>
<dbReference type="AlphaFoldDB" id="A0A5A8CCF9"/>
<sequence>MGADITAALRLERLDRYSYLARPDALWRPAGSRAVYGGQVFGLAMLAAHQTLGGTSATESERLLAREELPLHSAHAMFLLPGRADMPILYSVDPIRNGKSFTTRSVKAVQDGQCIFTATMSFHRRETSVSHSVPMPDVPPPDALPSTEQHLETLLADGALSESQRRLVDLAMRMQQPMPLDVRIVDGLPNPFDETPREARQLAWIRAKLPDREQTVQVESCGALASAAVGAPADDLAGPGSYMHRCIAAFASDWTLCLASLRPHGLSMLSPRLRMLTSIDHSMWYHRPFDATQWMLYETDSPVATGGRSLNHGRLFDAQGNLCVSVSQEALVRADPPGSEAADRR</sequence>
<dbReference type="GO" id="GO:0005782">
    <property type="term" value="C:peroxisomal matrix"/>
    <property type="evidence" value="ECO:0007669"/>
    <property type="project" value="TreeGrafter"/>
</dbReference>
<dbReference type="InterPro" id="IPR042171">
    <property type="entry name" value="Acyl-CoA_hotdog"/>
</dbReference>
<evidence type="ECO:0008006" key="11">
    <source>
        <dbReference type="Google" id="ProtNLM"/>
    </source>
</evidence>
<dbReference type="PANTHER" id="PTHR11066">
    <property type="entry name" value="ACYL-COA THIOESTERASE"/>
    <property type="match status" value="1"/>
</dbReference>
<evidence type="ECO:0000259" key="4">
    <source>
        <dbReference type="Pfam" id="PF13622"/>
    </source>
</evidence>
<dbReference type="SUPFAM" id="SSF54637">
    <property type="entry name" value="Thioesterase/thiol ester dehydrase-isomerase"/>
    <property type="match status" value="2"/>
</dbReference>
<dbReference type="EMBL" id="VLTN01000031">
    <property type="protein sequence ID" value="KAA0150823.1"/>
    <property type="molecule type" value="Genomic_DNA"/>
</dbReference>
<dbReference type="OMA" id="QVWFRTN"/>
<accession>A0A5A8CCF9</accession>
<evidence type="ECO:0000256" key="1">
    <source>
        <dbReference type="ARBA" id="ARBA00006538"/>
    </source>
</evidence>
<gene>
    <name evidence="7" type="ORF">FNF28_05564</name>
    <name evidence="6" type="ORF">FNF29_04937</name>
    <name evidence="5" type="ORF">FNF31_07894</name>
</gene>
<proteinExistence type="inferred from homology"/>
<reference evidence="8 9" key="1">
    <citation type="submission" date="2019-07" db="EMBL/GenBank/DDBJ databases">
        <title>Genomes of Cafeteria roenbergensis.</title>
        <authorList>
            <person name="Fischer M.G."/>
            <person name="Hackl T."/>
            <person name="Roman M."/>
        </authorList>
    </citation>
    <scope>NUCLEOTIDE SEQUENCE [LARGE SCALE GENOMIC DNA]</scope>
    <source>
        <strain evidence="6 8">BVI</strain>
        <strain evidence="5 10">Cflag</strain>
        <strain evidence="7 9">RCC970-E3</strain>
    </source>
</reference>
<name>A0A5A8CCF9_CAFRO</name>
<protein>
    <recommendedName>
        <fullName evidence="11">Acyl-CoA thioesterase II domain-containing protein</fullName>
    </recommendedName>
</protein>
<keyword evidence="8" id="KW-1185">Reference proteome</keyword>
<organism evidence="6 8">
    <name type="scientific">Cafeteria roenbergensis</name>
    <name type="common">Marine flagellate</name>
    <dbReference type="NCBI Taxonomy" id="33653"/>
    <lineage>
        <taxon>Eukaryota</taxon>
        <taxon>Sar</taxon>
        <taxon>Stramenopiles</taxon>
        <taxon>Bigyra</taxon>
        <taxon>Opalozoa</taxon>
        <taxon>Bicosoecida</taxon>
        <taxon>Cafeteriaceae</taxon>
        <taxon>Cafeteria</taxon>
    </lineage>
</organism>
<evidence type="ECO:0000313" key="7">
    <source>
        <dbReference type="EMBL" id="KAA0160025.1"/>
    </source>
</evidence>
<dbReference type="GO" id="GO:0009062">
    <property type="term" value="P:fatty acid catabolic process"/>
    <property type="evidence" value="ECO:0007669"/>
    <property type="project" value="TreeGrafter"/>
</dbReference>
<dbReference type="CDD" id="cd03445">
    <property type="entry name" value="Thioesterase_II_repeat2"/>
    <property type="match status" value="1"/>
</dbReference>
<dbReference type="InterPro" id="IPR003703">
    <property type="entry name" value="Acyl_CoA_thio"/>
</dbReference>
<comment type="caution">
    <text evidence="6">The sequence shown here is derived from an EMBL/GenBank/DDBJ whole genome shotgun (WGS) entry which is preliminary data.</text>
</comment>
<evidence type="ECO:0000259" key="3">
    <source>
        <dbReference type="Pfam" id="PF02551"/>
    </source>
</evidence>
<dbReference type="Pfam" id="PF13622">
    <property type="entry name" value="4HBT_3"/>
    <property type="match status" value="1"/>
</dbReference>
<dbReference type="InterPro" id="IPR029069">
    <property type="entry name" value="HotDog_dom_sf"/>
</dbReference>
<dbReference type="EMBL" id="VLTL01000115">
    <property type="protein sequence ID" value="KAA0160025.1"/>
    <property type="molecule type" value="Genomic_DNA"/>
</dbReference>
<dbReference type="GO" id="GO:0006637">
    <property type="term" value="P:acyl-CoA metabolic process"/>
    <property type="evidence" value="ECO:0007669"/>
    <property type="project" value="InterPro"/>
</dbReference>
<dbReference type="Proteomes" id="UP000324907">
    <property type="component" value="Unassembled WGS sequence"/>
</dbReference>
<evidence type="ECO:0000256" key="2">
    <source>
        <dbReference type="ARBA" id="ARBA00022801"/>
    </source>
</evidence>
<dbReference type="EMBL" id="VLTM01000209">
    <property type="protein sequence ID" value="KAA0145970.1"/>
    <property type="molecule type" value="Genomic_DNA"/>
</dbReference>
<dbReference type="InterPro" id="IPR049449">
    <property type="entry name" value="TesB_ACOT8-like_N"/>
</dbReference>